<dbReference type="PANTHER" id="PTHR42110">
    <property type="entry name" value="L-ASPARAGINASE, PUTATIVE (AFU_ORTHOLOGUE AFUA_3G11890)-RELATED"/>
    <property type="match status" value="1"/>
</dbReference>
<dbReference type="AlphaFoldDB" id="A0A4V1KJJ4"/>
<keyword evidence="2" id="KW-1185">Reference proteome</keyword>
<accession>A0A4V1KJJ4</accession>
<dbReference type="EMBL" id="RYFI01000004">
    <property type="protein sequence ID" value="RXF74402.1"/>
    <property type="molecule type" value="Genomic_DNA"/>
</dbReference>
<evidence type="ECO:0000313" key="1">
    <source>
        <dbReference type="EMBL" id="RXF74402.1"/>
    </source>
</evidence>
<dbReference type="OrthoDB" id="9780674at2"/>
<name>A0A4V1KJJ4_9HYPH</name>
<dbReference type="RefSeq" id="WP_128776627.1">
    <property type="nucleotide sequence ID" value="NZ_RYFI01000004.1"/>
</dbReference>
<organism evidence="1 2">
    <name type="scientific">Hansschlegelia zhihuaiae</name>
    <dbReference type="NCBI Taxonomy" id="405005"/>
    <lineage>
        <taxon>Bacteria</taxon>
        <taxon>Pseudomonadati</taxon>
        <taxon>Pseudomonadota</taxon>
        <taxon>Alphaproteobacteria</taxon>
        <taxon>Hyphomicrobiales</taxon>
        <taxon>Methylopilaceae</taxon>
        <taxon>Hansschlegelia</taxon>
    </lineage>
</organism>
<protein>
    <submittedName>
        <fullName evidence="1">Asparaginase</fullName>
    </submittedName>
</protein>
<dbReference type="Proteomes" id="UP000289708">
    <property type="component" value="Unassembled WGS sequence"/>
</dbReference>
<gene>
    <name evidence="1" type="ORF">EK403_06175</name>
</gene>
<dbReference type="PANTHER" id="PTHR42110:SF1">
    <property type="entry name" value="L-ASPARAGINASE, PUTATIVE (AFU_ORTHOLOGUE AFUA_3G11890)-RELATED"/>
    <property type="match status" value="1"/>
</dbReference>
<proteinExistence type="predicted"/>
<sequence>MTASVTLVEVTRGIAVESRHLGAVAVADAEGGLALALGDVERPVFARSSVKAFQALPVVESGAADRFGFTDAELALACGSHGGEPDHVATAAGALARLGLDEEALECGAHWPLNDTAARALAASGSGPTQLHNNCSGKHAGFLCLACAMEATREGYAAIEHPVQREVTAAIEAATGSSLASAPVGVDGCGAPTYALPLAVLARGFARFGTGRGLPPGRAAAAQRLMRAAWSAPAQVAGHGRFDTETMQTLAGRAFVKIGAEGVHAAALPELGIGIALKIDDGASRAAEAAMAALLLRFLAPHGEAAERLEARARRPLRRVTGQQVGEIRASEALKA</sequence>
<dbReference type="Pfam" id="PF06089">
    <property type="entry name" value="Asparaginase_II"/>
    <property type="match status" value="1"/>
</dbReference>
<reference evidence="1 2" key="1">
    <citation type="submission" date="2018-12" db="EMBL/GenBank/DDBJ databases">
        <title>bacterium Hansschlegelia zhihuaiae S113.</title>
        <authorList>
            <person name="He J."/>
        </authorList>
    </citation>
    <scope>NUCLEOTIDE SEQUENCE [LARGE SCALE GENOMIC DNA]</scope>
    <source>
        <strain evidence="1 2">S 113</strain>
    </source>
</reference>
<comment type="caution">
    <text evidence="1">The sequence shown here is derived from an EMBL/GenBank/DDBJ whole genome shotgun (WGS) entry which is preliminary data.</text>
</comment>
<dbReference type="InterPro" id="IPR010349">
    <property type="entry name" value="Asparaginase_II"/>
</dbReference>
<evidence type="ECO:0000313" key="2">
    <source>
        <dbReference type="Proteomes" id="UP000289708"/>
    </source>
</evidence>